<dbReference type="Pfam" id="PF02472">
    <property type="entry name" value="ExbD"/>
    <property type="match status" value="1"/>
</dbReference>
<dbReference type="AlphaFoldDB" id="A0A0F9Y9N0"/>
<evidence type="ECO:0000256" key="3">
    <source>
        <dbReference type="ARBA" id="ARBA00022692"/>
    </source>
</evidence>
<keyword evidence="5 6" id="KW-0472">Membrane</keyword>
<evidence type="ECO:0008006" key="8">
    <source>
        <dbReference type="Google" id="ProtNLM"/>
    </source>
</evidence>
<dbReference type="InterPro" id="IPR003400">
    <property type="entry name" value="ExbD"/>
</dbReference>
<sequence>MNFRRTRSEEVSVNLTPLIDVVFLLLIFFMVSTTFTRETQLKVDLPQAASGDPSESTSVQQIEVTIAANGEVAINDKALMAPGLGTIKAALQRESGGDMNLPVIITADAQTPHQSVITAMDAAGQLGFSRLRLTTSEMGTEGQQ</sequence>
<dbReference type="GO" id="GO:0005886">
    <property type="term" value="C:plasma membrane"/>
    <property type="evidence" value="ECO:0007669"/>
    <property type="project" value="UniProtKB-SubCell"/>
</dbReference>
<dbReference type="PANTHER" id="PTHR30558">
    <property type="entry name" value="EXBD MEMBRANE COMPONENT OF PMF-DRIVEN MACROMOLECULE IMPORT SYSTEM"/>
    <property type="match status" value="1"/>
</dbReference>
<keyword evidence="2" id="KW-1003">Cell membrane</keyword>
<comment type="caution">
    <text evidence="7">The sequence shown here is derived from an EMBL/GenBank/DDBJ whole genome shotgun (WGS) entry which is preliminary data.</text>
</comment>
<proteinExistence type="predicted"/>
<reference evidence="7" key="1">
    <citation type="journal article" date="2015" name="Nature">
        <title>Complex archaea that bridge the gap between prokaryotes and eukaryotes.</title>
        <authorList>
            <person name="Spang A."/>
            <person name="Saw J.H."/>
            <person name="Jorgensen S.L."/>
            <person name="Zaremba-Niedzwiedzka K."/>
            <person name="Martijn J."/>
            <person name="Lind A.E."/>
            <person name="van Eijk R."/>
            <person name="Schleper C."/>
            <person name="Guy L."/>
            <person name="Ettema T.J."/>
        </authorList>
    </citation>
    <scope>NUCLEOTIDE SEQUENCE</scope>
</reference>
<evidence type="ECO:0000256" key="5">
    <source>
        <dbReference type="ARBA" id="ARBA00023136"/>
    </source>
</evidence>
<accession>A0A0F9Y9N0</accession>
<evidence type="ECO:0000256" key="4">
    <source>
        <dbReference type="ARBA" id="ARBA00022989"/>
    </source>
</evidence>
<feature type="transmembrane region" description="Helical" evidence="6">
    <location>
        <begin position="12"/>
        <end position="31"/>
    </location>
</feature>
<dbReference type="EMBL" id="LAZR01000035">
    <property type="protein sequence ID" value="KKO01384.1"/>
    <property type="molecule type" value="Genomic_DNA"/>
</dbReference>
<dbReference type="GO" id="GO:0022857">
    <property type="term" value="F:transmembrane transporter activity"/>
    <property type="evidence" value="ECO:0007669"/>
    <property type="project" value="InterPro"/>
</dbReference>
<keyword evidence="3 6" id="KW-0812">Transmembrane</keyword>
<organism evidence="7">
    <name type="scientific">marine sediment metagenome</name>
    <dbReference type="NCBI Taxonomy" id="412755"/>
    <lineage>
        <taxon>unclassified sequences</taxon>
        <taxon>metagenomes</taxon>
        <taxon>ecological metagenomes</taxon>
    </lineage>
</organism>
<gene>
    <name evidence="7" type="ORF">LCGC14_0115950</name>
</gene>
<protein>
    <recommendedName>
        <fullName evidence="8">Biopolymer transport protein ExbD/TolR</fullName>
    </recommendedName>
</protein>
<evidence type="ECO:0000313" key="7">
    <source>
        <dbReference type="EMBL" id="KKO01384.1"/>
    </source>
</evidence>
<evidence type="ECO:0000256" key="2">
    <source>
        <dbReference type="ARBA" id="ARBA00022475"/>
    </source>
</evidence>
<evidence type="ECO:0000256" key="1">
    <source>
        <dbReference type="ARBA" id="ARBA00004162"/>
    </source>
</evidence>
<dbReference type="PANTHER" id="PTHR30558:SF3">
    <property type="entry name" value="BIOPOLYMER TRANSPORT PROTEIN EXBD-RELATED"/>
    <property type="match status" value="1"/>
</dbReference>
<evidence type="ECO:0000256" key="6">
    <source>
        <dbReference type="SAM" id="Phobius"/>
    </source>
</evidence>
<dbReference type="Gene3D" id="3.30.420.270">
    <property type="match status" value="1"/>
</dbReference>
<keyword evidence="4 6" id="KW-1133">Transmembrane helix</keyword>
<comment type="subcellular location">
    <subcellularLocation>
        <location evidence="1">Cell membrane</location>
        <topology evidence="1">Single-pass membrane protein</topology>
    </subcellularLocation>
</comment>
<name>A0A0F9Y9N0_9ZZZZ</name>